<dbReference type="Gene3D" id="1.20.1720.10">
    <property type="entry name" value="Multidrug resistance protein D"/>
    <property type="match status" value="1"/>
</dbReference>
<keyword evidence="7" id="KW-0046">Antibiotic resistance</keyword>
<keyword evidence="4 9" id="KW-0812">Transmembrane</keyword>
<feature type="transmembrane region" description="Helical" evidence="9">
    <location>
        <begin position="306"/>
        <end position="329"/>
    </location>
</feature>
<keyword evidence="2" id="KW-0813">Transport</keyword>
<dbReference type="InterPro" id="IPR020846">
    <property type="entry name" value="MFS_dom"/>
</dbReference>
<feature type="compositionally biased region" description="Low complexity" evidence="8">
    <location>
        <begin position="482"/>
        <end position="500"/>
    </location>
</feature>
<dbReference type="InterPro" id="IPR036259">
    <property type="entry name" value="MFS_trans_sf"/>
</dbReference>
<feature type="transmembrane region" description="Helical" evidence="9">
    <location>
        <begin position="117"/>
        <end position="137"/>
    </location>
</feature>
<evidence type="ECO:0000256" key="2">
    <source>
        <dbReference type="ARBA" id="ARBA00022448"/>
    </source>
</evidence>
<feature type="transmembrane region" description="Helical" evidence="9">
    <location>
        <begin position="87"/>
        <end position="105"/>
    </location>
</feature>
<feature type="transmembrane region" description="Helical" evidence="9">
    <location>
        <begin position="365"/>
        <end position="384"/>
    </location>
</feature>
<evidence type="ECO:0000256" key="6">
    <source>
        <dbReference type="ARBA" id="ARBA00023136"/>
    </source>
</evidence>
<organism evidence="11 12">
    <name type="scientific">Streptomyces monticola</name>
    <dbReference type="NCBI Taxonomy" id="2666263"/>
    <lineage>
        <taxon>Bacteria</taxon>
        <taxon>Bacillati</taxon>
        <taxon>Actinomycetota</taxon>
        <taxon>Actinomycetes</taxon>
        <taxon>Kitasatosporales</taxon>
        <taxon>Streptomycetaceae</taxon>
        <taxon>Streptomyces</taxon>
    </lineage>
</organism>
<evidence type="ECO:0000259" key="10">
    <source>
        <dbReference type="PROSITE" id="PS50850"/>
    </source>
</evidence>
<feature type="transmembrane region" description="Helical" evidence="9">
    <location>
        <begin position="175"/>
        <end position="195"/>
    </location>
</feature>
<proteinExistence type="predicted"/>
<evidence type="ECO:0000256" key="9">
    <source>
        <dbReference type="SAM" id="Phobius"/>
    </source>
</evidence>
<gene>
    <name evidence="11" type="ORF">ACFQVC_27000</name>
</gene>
<dbReference type="InterPro" id="IPR005829">
    <property type="entry name" value="Sugar_transporter_CS"/>
</dbReference>
<evidence type="ECO:0000256" key="3">
    <source>
        <dbReference type="ARBA" id="ARBA00022475"/>
    </source>
</evidence>
<dbReference type="RefSeq" id="WP_381835315.1">
    <property type="nucleotide sequence ID" value="NZ_JBHTCF010000013.1"/>
</dbReference>
<dbReference type="Proteomes" id="UP001596523">
    <property type="component" value="Unassembled WGS sequence"/>
</dbReference>
<dbReference type="SUPFAM" id="SSF103473">
    <property type="entry name" value="MFS general substrate transporter"/>
    <property type="match status" value="1"/>
</dbReference>
<feature type="transmembrane region" description="Helical" evidence="9">
    <location>
        <begin position="341"/>
        <end position="359"/>
    </location>
</feature>
<evidence type="ECO:0000256" key="5">
    <source>
        <dbReference type="ARBA" id="ARBA00022989"/>
    </source>
</evidence>
<dbReference type="CDD" id="cd17321">
    <property type="entry name" value="MFS_MMR_MDR_like"/>
    <property type="match status" value="1"/>
</dbReference>
<feature type="transmembrane region" description="Helical" evidence="9">
    <location>
        <begin position="207"/>
        <end position="227"/>
    </location>
</feature>
<keyword evidence="12" id="KW-1185">Reference proteome</keyword>
<evidence type="ECO:0000256" key="7">
    <source>
        <dbReference type="ARBA" id="ARBA00023251"/>
    </source>
</evidence>
<feature type="region of interest" description="Disordered" evidence="8">
    <location>
        <begin position="479"/>
        <end position="500"/>
    </location>
</feature>
<dbReference type="Pfam" id="PF07690">
    <property type="entry name" value="MFS_1"/>
    <property type="match status" value="1"/>
</dbReference>
<feature type="domain" description="Major facilitator superfamily (MFS) profile" evidence="10">
    <location>
        <begin position="21"/>
        <end position="469"/>
    </location>
</feature>
<comment type="subcellular location">
    <subcellularLocation>
        <location evidence="1">Cell membrane</location>
        <topology evidence="1">Multi-pass membrane protein</topology>
    </subcellularLocation>
</comment>
<dbReference type="PROSITE" id="PS00216">
    <property type="entry name" value="SUGAR_TRANSPORT_1"/>
    <property type="match status" value="1"/>
</dbReference>
<feature type="transmembrane region" description="Helical" evidence="9">
    <location>
        <begin position="239"/>
        <end position="257"/>
    </location>
</feature>
<dbReference type="PROSITE" id="PS50850">
    <property type="entry name" value="MFS"/>
    <property type="match status" value="1"/>
</dbReference>
<feature type="transmembrane region" description="Helical" evidence="9">
    <location>
        <begin position="149"/>
        <end position="169"/>
    </location>
</feature>
<evidence type="ECO:0000256" key="8">
    <source>
        <dbReference type="SAM" id="MobiDB-lite"/>
    </source>
</evidence>
<feature type="transmembrane region" description="Helical" evidence="9">
    <location>
        <begin position="21"/>
        <end position="44"/>
    </location>
</feature>
<feature type="transmembrane region" description="Helical" evidence="9">
    <location>
        <begin position="446"/>
        <end position="465"/>
    </location>
</feature>
<name>A0ABW2JQV3_9ACTN</name>
<keyword evidence="5 9" id="KW-1133">Transmembrane helix</keyword>
<evidence type="ECO:0000313" key="12">
    <source>
        <dbReference type="Proteomes" id="UP001596523"/>
    </source>
</evidence>
<dbReference type="InterPro" id="IPR011701">
    <property type="entry name" value="MFS"/>
</dbReference>
<accession>A0ABW2JQV3</accession>
<evidence type="ECO:0000256" key="4">
    <source>
        <dbReference type="ARBA" id="ARBA00022692"/>
    </source>
</evidence>
<evidence type="ECO:0000256" key="1">
    <source>
        <dbReference type="ARBA" id="ARBA00004651"/>
    </source>
</evidence>
<dbReference type="PANTHER" id="PTHR42718:SF46">
    <property type="entry name" value="BLR6921 PROTEIN"/>
    <property type="match status" value="1"/>
</dbReference>
<keyword evidence="3" id="KW-1003">Cell membrane</keyword>
<keyword evidence="6 9" id="KW-0472">Membrane</keyword>
<dbReference type="EMBL" id="JBHTCF010000013">
    <property type="protein sequence ID" value="MFC7307861.1"/>
    <property type="molecule type" value="Genomic_DNA"/>
</dbReference>
<comment type="caution">
    <text evidence="11">The sequence shown here is derived from an EMBL/GenBank/DDBJ whole genome shotgun (WGS) entry which is preliminary data.</text>
</comment>
<protein>
    <submittedName>
        <fullName evidence="11">MFS transporter</fullName>
    </submittedName>
</protein>
<feature type="transmembrane region" description="Helical" evidence="9">
    <location>
        <begin position="405"/>
        <end position="426"/>
    </location>
</feature>
<feature type="transmembrane region" description="Helical" evidence="9">
    <location>
        <begin position="278"/>
        <end position="300"/>
    </location>
</feature>
<dbReference type="PANTHER" id="PTHR42718">
    <property type="entry name" value="MAJOR FACILITATOR SUPERFAMILY MULTIDRUG TRANSPORTER MFSC"/>
    <property type="match status" value="1"/>
</dbReference>
<reference evidence="12" key="1">
    <citation type="journal article" date="2019" name="Int. J. Syst. Evol. Microbiol.">
        <title>The Global Catalogue of Microorganisms (GCM) 10K type strain sequencing project: providing services to taxonomists for standard genome sequencing and annotation.</title>
        <authorList>
            <consortium name="The Broad Institute Genomics Platform"/>
            <consortium name="The Broad Institute Genome Sequencing Center for Infectious Disease"/>
            <person name="Wu L."/>
            <person name="Ma J."/>
        </authorList>
    </citation>
    <scope>NUCLEOTIDE SEQUENCE [LARGE SCALE GENOMIC DNA]</scope>
    <source>
        <strain evidence="12">SYNS20</strain>
    </source>
</reference>
<feature type="transmembrane region" description="Helical" evidence="9">
    <location>
        <begin position="56"/>
        <end position="75"/>
    </location>
</feature>
<dbReference type="Gene3D" id="1.20.1250.20">
    <property type="entry name" value="MFS general substrate transporter like domains"/>
    <property type="match status" value="1"/>
</dbReference>
<sequence length="500" mass="51807">MTSPLNTPASTERWTPRLWGTLLVLCAAMFLDALDVSMVGVALPSIATDLGLSTSALQWIVSGYILGYGGLLLLGGRAADLLGRRRVFLIALAVFALASLLGGLVDSGPLLIASRFIKGLSAAFTAPAGLSIITTTFAEGPVRNRALSIYTTCAATGFSMGLVLSGLLTQASWRWTMLLPAPIALIALLFGLKLIPHSARETTRGGYDIPGAVTGTASMLLLVFTVVEAPEAGWTSARTLLSFLATAALLTAFVVIERRSASPLIRLGVLRSGSQIRANLGAMTFFGSYVSFQFMVTLYFQSLLGWSALQTALAFLPAGALVALSSTKIGPLVDRFGTPRVIATGFVLMVIGYVLFLRVSLSPQYATVILPTMLLIGAACALVFPSLNIQATNGVDDDEQGMVSGLLNTSVQVGGAIFLAVTTAVVTASDTAGAPPQEVLDSFRPGLVVVAVVAFAGLLITLPGLRARGAAPSLVVAKSAPEEAASTTREAAAVSAAGRD</sequence>
<evidence type="ECO:0000313" key="11">
    <source>
        <dbReference type="EMBL" id="MFC7307861.1"/>
    </source>
</evidence>